<dbReference type="CDD" id="cd11333">
    <property type="entry name" value="AmyAc_SI_OligoGlu_DGase"/>
    <property type="match status" value="1"/>
</dbReference>
<comment type="caution">
    <text evidence="4">The sequence shown here is derived from an EMBL/GenBank/DDBJ whole genome shotgun (WGS) entry which is preliminary data.</text>
</comment>
<protein>
    <submittedName>
        <fullName evidence="4">Alpha-amylase</fullName>
    </submittedName>
</protein>
<evidence type="ECO:0000256" key="2">
    <source>
        <dbReference type="ARBA" id="ARBA00023295"/>
    </source>
</evidence>
<keyword evidence="2" id="KW-0378">Hydrolase</keyword>
<dbReference type="Pfam" id="PF00128">
    <property type="entry name" value="Alpha-amylase"/>
    <property type="match status" value="1"/>
</dbReference>
<dbReference type="InterPro" id="IPR013780">
    <property type="entry name" value="Glyco_hydro_b"/>
</dbReference>
<dbReference type="PANTHER" id="PTHR10357">
    <property type="entry name" value="ALPHA-AMYLASE FAMILY MEMBER"/>
    <property type="match status" value="1"/>
</dbReference>
<proteinExistence type="inferred from homology"/>
<organism evidence="4 5">
    <name type="scientific">Paenibacillus physcomitrellae</name>
    <dbReference type="NCBI Taxonomy" id="1619311"/>
    <lineage>
        <taxon>Bacteria</taxon>
        <taxon>Bacillati</taxon>
        <taxon>Bacillota</taxon>
        <taxon>Bacilli</taxon>
        <taxon>Bacillales</taxon>
        <taxon>Paenibacillaceae</taxon>
        <taxon>Paenibacillus</taxon>
    </lineage>
</organism>
<keyword evidence="2" id="KW-0326">Glycosidase</keyword>
<sequence length="541" mass="62201">MIYQIYPQSFKDHNGDGIGDLPGILEKLDYLEAMGIDVIWIGPIFQSPLIDNGYDISDYYRVNPIYGTDEDLDQLIEEAGRRGIKIILDLVINHCSDQHAWFQMALQEPDSEEAGYFYFMKTDSGEAPNNWRSNFGGPAWTQTADGRWYLHTFSKEQPDLNWENPKLRRKLYDMINWWLDKGIGGFRVDAITFIKKDTTFASRETEEGRLYPIENYQNYPGIGTFLTELKQATFQKFNCLTVGEAPGVPPEKFGDYAGEDGYFSMIFDFSWEHMRGVEIKGAPEAVSAWRDKIFKSQMQIQQAGWSANFLESHDHPRSPNKFLDKQNRSRESITTLATLYFFLRGTPLIYQGQELGMTNTVRNSIREFKDVSAHNFWKEGLALGKSDAEMLKELNDIGRDNGRSPFQWNRMEHAGFTSGTPWMPVHSDYQTVNAEEAQADDNSILAYYKKMIKLRKNSDWSDVLCFGSFNPILEQYPSLIAYRRSYKGRTLTIVCNMSSESVKLPVQVETCLLTNQSDLHLEGENLILNPYQSMVLEESSL</sequence>
<evidence type="ECO:0000259" key="3">
    <source>
        <dbReference type="SMART" id="SM00642"/>
    </source>
</evidence>
<keyword evidence="5" id="KW-1185">Reference proteome</keyword>
<dbReference type="Gene3D" id="2.60.40.1180">
    <property type="entry name" value="Golgi alpha-mannosidase II"/>
    <property type="match status" value="1"/>
</dbReference>
<dbReference type="InterPro" id="IPR045857">
    <property type="entry name" value="O16G_dom_2"/>
</dbReference>
<dbReference type="Proteomes" id="UP000609323">
    <property type="component" value="Unassembled WGS sequence"/>
</dbReference>
<gene>
    <name evidence="4" type="ORF">GCM10010917_37770</name>
</gene>
<dbReference type="InterPro" id="IPR006047">
    <property type="entry name" value="GH13_cat_dom"/>
</dbReference>
<accession>A0ABQ1GRE6</accession>
<evidence type="ECO:0000256" key="1">
    <source>
        <dbReference type="ARBA" id="ARBA00008061"/>
    </source>
</evidence>
<evidence type="ECO:0000313" key="4">
    <source>
        <dbReference type="EMBL" id="GGA48927.1"/>
    </source>
</evidence>
<dbReference type="PANTHER" id="PTHR10357:SF179">
    <property type="entry name" value="NEUTRAL AND BASIC AMINO ACID TRANSPORT PROTEIN RBAT"/>
    <property type="match status" value="1"/>
</dbReference>
<feature type="domain" description="Glycosyl hydrolase family 13 catalytic" evidence="3">
    <location>
        <begin position="4"/>
        <end position="403"/>
    </location>
</feature>
<name>A0ABQ1GRE6_9BACL</name>
<dbReference type="EMBL" id="BMHF01000018">
    <property type="protein sequence ID" value="GGA48927.1"/>
    <property type="molecule type" value="Genomic_DNA"/>
</dbReference>
<dbReference type="SUPFAM" id="SSF51011">
    <property type="entry name" value="Glycosyl hydrolase domain"/>
    <property type="match status" value="1"/>
</dbReference>
<dbReference type="Gene3D" id="3.90.400.10">
    <property type="entry name" value="Oligo-1,6-glucosidase, Domain 2"/>
    <property type="match status" value="1"/>
</dbReference>
<dbReference type="SUPFAM" id="SSF51445">
    <property type="entry name" value="(Trans)glycosidases"/>
    <property type="match status" value="1"/>
</dbReference>
<dbReference type="SMART" id="SM00642">
    <property type="entry name" value="Aamy"/>
    <property type="match status" value="1"/>
</dbReference>
<dbReference type="Gene3D" id="3.20.20.80">
    <property type="entry name" value="Glycosidases"/>
    <property type="match status" value="1"/>
</dbReference>
<dbReference type="InterPro" id="IPR017853">
    <property type="entry name" value="GH"/>
</dbReference>
<comment type="similarity">
    <text evidence="1">Belongs to the glycosyl hydrolase 13 family.</text>
</comment>
<evidence type="ECO:0000313" key="5">
    <source>
        <dbReference type="Proteomes" id="UP000609323"/>
    </source>
</evidence>
<reference evidence="5" key="1">
    <citation type="journal article" date="2019" name="Int. J. Syst. Evol. Microbiol.">
        <title>The Global Catalogue of Microorganisms (GCM) 10K type strain sequencing project: providing services to taxonomists for standard genome sequencing and annotation.</title>
        <authorList>
            <consortium name="The Broad Institute Genomics Platform"/>
            <consortium name="The Broad Institute Genome Sequencing Center for Infectious Disease"/>
            <person name="Wu L."/>
            <person name="Ma J."/>
        </authorList>
    </citation>
    <scope>NUCLEOTIDE SEQUENCE [LARGE SCALE GENOMIC DNA]</scope>
    <source>
        <strain evidence="5">CGMCC 1.15044</strain>
    </source>
</reference>